<proteinExistence type="predicted"/>
<protein>
    <recommendedName>
        <fullName evidence="1">Defective in cullin neddylation protein</fullName>
    </recommendedName>
</protein>
<dbReference type="AlphaFoldDB" id="A0A438HDV4"/>
<accession>A0A438HDV4</accession>
<dbReference type="PANTHER" id="PTHR12281:SF31">
    <property type="entry name" value="DCN1-LIKE PROTEIN 3"/>
    <property type="match status" value="1"/>
</dbReference>
<dbReference type="PANTHER" id="PTHR12281">
    <property type="entry name" value="RP42 RELATED"/>
    <property type="match status" value="1"/>
</dbReference>
<name>A0A438HDV4_VITVI</name>
<evidence type="ECO:0000313" key="3">
    <source>
        <dbReference type="EMBL" id="RVW82627.1"/>
    </source>
</evidence>
<dbReference type="InterPro" id="IPR005176">
    <property type="entry name" value="PONY_dom"/>
</dbReference>
<sequence>MQLMVSIFDELLRLMLRLDLTVDFSEFSRFYDFVFFMCRENSQKNITVSRAITAWRIALAGRFRLLNQWCDFVEFLSSKKLKNGKNLDFSGKLTQLESTWLCMGWDGELGFGSPEHKPYDTRPLTRLVQDLESP</sequence>
<dbReference type="Gene3D" id="1.10.238.200">
    <property type="entry name" value="Cullin, PONY binding domain"/>
    <property type="match status" value="1"/>
</dbReference>
<dbReference type="Pfam" id="PF03556">
    <property type="entry name" value="Cullin_binding"/>
    <property type="match status" value="1"/>
</dbReference>
<reference evidence="3 4" key="1">
    <citation type="journal article" date="2018" name="PLoS Genet.">
        <title>Population sequencing reveals clonal diversity and ancestral inbreeding in the grapevine cultivar Chardonnay.</title>
        <authorList>
            <person name="Roach M.J."/>
            <person name="Johnson D.L."/>
            <person name="Bohlmann J."/>
            <person name="van Vuuren H.J."/>
            <person name="Jones S.J."/>
            <person name="Pretorius I.S."/>
            <person name="Schmidt S.A."/>
            <person name="Borneman A.R."/>
        </authorList>
    </citation>
    <scope>NUCLEOTIDE SEQUENCE [LARGE SCALE GENOMIC DNA]</scope>
    <source>
        <strain evidence="4">cv. Chardonnay</strain>
        <tissue evidence="3">Leaf</tissue>
    </source>
</reference>
<organism evidence="3 4">
    <name type="scientific">Vitis vinifera</name>
    <name type="common">Grape</name>
    <dbReference type="NCBI Taxonomy" id="29760"/>
    <lineage>
        <taxon>Eukaryota</taxon>
        <taxon>Viridiplantae</taxon>
        <taxon>Streptophyta</taxon>
        <taxon>Embryophyta</taxon>
        <taxon>Tracheophyta</taxon>
        <taxon>Spermatophyta</taxon>
        <taxon>Magnoliopsida</taxon>
        <taxon>eudicotyledons</taxon>
        <taxon>Gunneridae</taxon>
        <taxon>Pentapetalae</taxon>
        <taxon>rosids</taxon>
        <taxon>Vitales</taxon>
        <taxon>Vitaceae</taxon>
        <taxon>Viteae</taxon>
        <taxon>Vitis</taxon>
    </lineage>
</organism>
<comment type="caution">
    <text evidence="3">The sequence shown here is derived from an EMBL/GenBank/DDBJ whole genome shotgun (WGS) entry which is preliminary data.</text>
</comment>
<gene>
    <name evidence="3" type="ORF">CK203_037475</name>
</gene>
<dbReference type="InterPro" id="IPR042460">
    <property type="entry name" value="DCN1-like_PONY"/>
</dbReference>
<dbReference type="OrthoDB" id="286637at2759"/>
<dbReference type="Proteomes" id="UP000288805">
    <property type="component" value="Unassembled WGS sequence"/>
</dbReference>
<evidence type="ECO:0000259" key="2">
    <source>
        <dbReference type="Pfam" id="PF03556"/>
    </source>
</evidence>
<comment type="function">
    <text evidence="1">Neddylation of cullins play an essential role in the regulation of SCF-type complexes activity.</text>
</comment>
<feature type="domain" description="DCUN1" evidence="2">
    <location>
        <begin position="20"/>
        <end position="75"/>
    </location>
</feature>
<evidence type="ECO:0000313" key="4">
    <source>
        <dbReference type="Proteomes" id="UP000288805"/>
    </source>
</evidence>
<dbReference type="InterPro" id="IPR014764">
    <property type="entry name" value="DCN-prot"/>
</dbReference>
<evidence type="ECO:0000256" key="1">
    <source>
        <dbReference type="RuleBase" id="RU410713"/>
    </source>
</evidence>
<dbReference type="EMBL" id="QGNW01000237">
    <property type="protein sequence ID" value="RVW82627.1"/>
    <property type="molecule type" value="Genomic_DNA"/>
</dbReference>